<dbReference type="Proteomes" id="UP000186015">
    <property type="component" value="Unassembled WGS sequence"/>
</dbReference>
<name>A0A1H7I528_RUMAL</name>
<gene>
    <name evidence="2" type="ORF">SAMN05216469_103220</name>
</gene>
<organism evidence="2 3">
    <name type="scientific">Ruminococcus albus</name>
    <dbReference type="NCBI Taxonomy" id="1264"/>
    <lineage>
        <taxon>Bacteria</taxon>
        <taxon>Bacillati</taxon>
        <taxon>Bacillota</taxon>
        <taxon>Clostridia</taxon>
        <taxon>Eubacteriales</taxon>
        <taxon>Oscillospiraceae</taxon>
        <taxon>Ruminococcus</taxon>
    </lineage>
</organism>
<dbReference type="InterPro" id="IPR022123">
    <property type="entry name" value="DUF3658"/>
</dbReference>
<sequence>MKRGVGMINLFSDEFIAGIACSKERKLCLDRRTILSVHLQLYAGDIRTPFSVSSRREIYGAYFEELVDSVAESIRRLKKALKEDNSVCIWYSEKEADEYLAMLAFVEWLTDKGAVIYLCDYTEACPDMYTNCDCEFLFRPEMHLLTNEERSKYLAELERLKKENTKLRMYSNGRIVSLPEDSYDERILEVIGDKEMQTIMVYPELWDEMPLMLTFILYRIRCMIASGVLEVVKDGKIESGMYGTGDDFGKTIVRKKRKE</sequence>
<feature type="domain" description="DUF3658" evidence="1">
    <location>
        <begin position="143"/>
        <end position="235"/>
    </location>
</feature>
<dbReference type="AlphaFoldDB" id="A0A1H7I528"/>
<accession>A0A1H7I528</accession>
<evidence type="ECO:0000259" key="1">
    <source>
        <dbReference type="Pfam" id="PF12395"/>
    </source>
</evidence>
<dbReference type="Pfam" id="PF12395">
    <property type="entry name" value="DUF3658"/>
    <property type="match status" value="1"/>
</dbReference>
<evidence type="ECO:0000313" key="2">
    <source>
        <dbReference type="EMBL" id="SEK56877.1"/>
    </source>
</evidence>
<dbReference type="EMBL" id="FOAT01000003">
    <property type="protein sequence ID" value="SEK56877.1"/>
    <property type="molecule type" value="Genomic_DNA"/>
</dbReference>
<proteinExistence type="predicted"/>
<evidence type="ECO:0000313" key="3">
    <source>
        <dbReference type="Proteomes" id="UP000186015"/>
    </source>
</evidence>
<protein>
    <recommendedName>
        <fullName evidence="1">DUF3658 domain-containing protein</fullName>
    </recommendedName>
</protein>
<reference evidence="2 3" key="1">
    <citation type="submission" date="2016-10" db="EMBL/GenBank/DDBJ databases">
        <authorList>
            <person name="de Groot N.N."/>
        </authorList>
    </citation>
    <scope>NUCLEOTIDE SEQUENCE [LARGE SCALE GENOMIC DNA]</scope>
    <source>
        <strain evidence="2 3">KH2T6</strain>
    </source>
</reference>